<dbReference type="AlphaFoldDB" id="A0A1G8WH07"/>
<keyword evidence="2" id="KW-1185">Reference proteome</keyword>
<gene>
    <name evidence="1" type="ORF">SAMN05216192_1249</name>
</gene>
<sequence length="179" mass="19986">METTVCPWCHTEIVWDEEFGPEETCPHCNNELSGYRTITVGVDDLEDEEPEAGEDAETDEISNENLWDDDDKESVVPIYNTLSQFGEEYDLQQYEQSVAAVLAAQLEAPECPQCHELLVLAGKQPVDQFEPSASEALAGPVLKAPFSLNLYVCPSCFHVQQSLAQEDRIQFVRNLSSGK</sequence>
<reference evidence="2" key="1">
    <citation type="submission" date="2016-10" db="EMBL/GenBank/DDBJ databases">
        <authorList>
            <person name="Varghese N."/>
            <person name="Submissions S."/>
        </authorList>
    </citation>
    <scope>NUCLEOTIDE SEQUENCE [LARGE SCALE GENOMIC DNA]</scope>
    <source>
        <strain evidence="2">CGMCC 1.11012</strain>
    </source>
</reference>
<evidence type="ECO:0000313" key="2">
    <source>
        <dbReference type="Proteomes" id="UP000199050"/>
    </source>
</evidence>
<dbReference type="EMBL" id="FNDX01000024">
    <property type="protein sequence ID" value="SDJ77511.1"/>
    <property type="molecule type" value="Genomic_DNA"/>
</dbReference>
<dbReference type="OrthoDB" id="2665608at2"/>
<proteinExistence type="predicted"/>
<dbReference type="RefSeq" id="WP_090716335.1">
    <property type="nucleotide sequence ID" value="NZ_CBCSKY010000033.1"/>
</dbReference>
<evidence type="ECO:0000313" key="1">
    <source>
        <dbReference type="EMBL" id="SDJ77511.1"/>
    </source>
</evidence>
<protein>
    <submittedName>
        <fullName evidence="1">Uncharacterized protein</fullName>
    </submittedName>
</protein>
<dbReference type="Proteomes" id="UP000199050">
    <property type="component" value="Unassembled WGS sequence"/>
</dbReference>
<organism evidence="1 2">
    <name type="scientific">Paenibacillus typhae</name>
    <dbReference type="NCBI Taxonomy" id="1174501"/>
    <lineage>
        <taxon>Bacteria</taxon>
        <taxon>Bacillati</taxon>
        <taxon>Bacillota</taxon>
        <taxon>Bacilli</taxon>
        <taxon>Bacillales</taxon>
        <taxon>Paenibacillaceae</taxon>
        <taxon>Paenibacillus</taxon>
    </lineage>
</organism>
<dbReference type="STRING" id="1174501.SAMN05216192_1249"/>
<name>A0A1G8WH07_9BACL</name>
<accession>A0A1G8WH07</accession>